<dbReference type="PANTHER" id="PTHR35910:SF1">
    <property type="entry name" value="2EXR DOMAIN-CONTAINING PROTEIN"/>
    <property type="match status" value="1"/>
</dbReference>
<protein>
    <recommendedName>
        <fullName evidence="3">2EXR domain-containing protein</fullName>
    </recommendedName>
</protein>
<evidence type="ECO:0000256" key="2">
    <source>
        <dbReference type="SAM" id="Phobius"/>
    </source>
</evidence>
<reference evidence="4" key="2">
    <citation type="submission" date="2023-06" db="EMBL/GenBank/DDBJ databases">
        <authorList>
            <consortium name="Lawrence Berkeley National Laboratory"/>
            <person name="Haridas S."/>
            <person name="Hensen N."/>
            <person name="Bonometti L."/>
            <person name="Westerberg I."/>
            <person name="Brannstrom I.O."/>
            <person name="Guillou S."/>
            <person name="Cros-Aarteil S."/>
            <person name="Calhoun S."/>
            <person name="Kuo A."/>
            <person name="Mondo S."/>
            <person name="Pangilinan J."/>
            <person name="Riley R."/>
            <person name="Labutti K."/>
            <person name="Andreopoulos B."/>
            <person name="Lipzen A."/>
            <person name="Chen C."/>
            <person name="Yanf M."/>
            <person name="Daum C."/>
            <person name="Ng V."/>
            <person name="Clum A."/>
            <person name="Steindorff A."/>
            <person name="Ohm R."/>
            <person name="Martin F."/>
            <person name="Silar P."/>
            <person name="Natvig D."/>
            <person name="Lalanne C."/>
            <person name="Gautier V."/>
            <person name="Ament-Velasquez S.L."/>
            <person name="Kruys A."/>
            <person name="Hutchinson M.I."/>
            <person name="Powell A.J."/>
            <person name="Barry K."/>
            <person name="Miller A.N."/>
            <person name="Grigoriev I.V."/>
            <person name="Debuchy R."/>
            <person name="Gladieux P."/>
            <person name="Thoren M.H."/>
            <person name="Johannesson H."/>
        </authorList>
    </citation>
    <scope>NUCLEOTIDE SEQUENCE</scope>
    <source>
        <strain evidence="4">CBS 955.72</strain>
    </source>
</reference>
<evidence type="ECO:0000259" key="3">
    <source>
        <dbReference type="Pfam" id="PF20150"/>
    </source>
</evidence>
<feature type="region of interest" description="Disordered" evidence="1">
    <location>
        <begin position="551"/>
        <end position="585"/>
    </location>
</feature>
<keyword evidence="5" id="KW-1185">Reference proteome</keyword>
<dbReference type="Proteomes" id="UP001275084">
    <property type="component" value="Unassembled WGS sequence"/>
</dbReference>
<evidence type="ECO:0000313" key="4">
    <source>
        <dbReference type="EMBL" id="KAK3350218.1"/>
    </source>
</evidence>
<evidence type="ECO:0000256" key="1">
    <source>
        <dbReference type="SAM" id="MobiDB-lite"/>
    </source>
</evidence>
<feature type="domain" description="2EXR" evidence="3">
    <location>
        <begin position="101"/>
        <end position="161"/>
    </location>
</feature>
<dbReference type="PANTHER" id="PTHR35910">
    <property type="entry name" value="2EXR DOMAIN-CONTAINING PROTEIN"/>
    <property type="match status" value="1"/>
</dbReference>
<dbReference type="EMBL" id="JAUIQD010000005">
    <property type="protein sequence ID" value="KAK3350218.1"/>
    <property type="molecule type" value="Genomic_DNA"/>
</dbReference>
<feature type="compositionally biased region" description="Pro residues" evidence="1">
    <location>
        <begin position="573"/>
        <end position="583"/>
    </location>
</feature>
<comment type="caution">
    <text evidence="4">The sequence shown here is derived from an EMBL/GenBank/DDBJ whole genome shotgun (WGS) entry which is preliminary data.</text>
</comment>
<feature type="transmembrane region" description="Helical" evidence="2">
    <location>
        <begin position="511"/>
        <end position="532"/>
    </location>
</feature>
<dbReference type="InterPro" id="IPR045518">
    <property type="entry name" value="2EXR"/>
</dbReference>
<name>A0AAJ0HG35_9PEZI</name>
<dbReference type="Pfam" id="PF20150">
    <property type="entry name" value="2EXR"/>
    <property type="match status" value="1"/>
</dbReference>
<organism evidence="4 5">
    <name type="scientific">Lasiosphaeria hispida</name>
    <dbReference type="NCBI Taxonomy" id="260671"/>
    <lineage>
        <taxon>Eukaryota</taxon>
        <taxon>Fungi</taxon>
        <taxon>Dikarya</taxon>
        <taxon>Ascomycota</taxon>
        <taxon>Pezizomycotina</taxon>
        <taxon>Sordariomycetes</taxon>
        <taxon>Sordariomycetidae</taxon>
        <taxon>Sordariales</taxon>
        <taxon>Lasiosphaeriaceae</taxon>
        <taxon>Lasiosphaeria</taxon>
    </lineage>
</organism>
<accession>A0AAJ0HG35</accession>
<reference evidence="4" key="1">
    <citation type="journal article" date="2023" name="Mol. Phylogenet. Evol.">
        <title>Genome-scale phylogeny and comparative genomics of the fungal order Sordariales.</title>
        <authorList>
            <person name="Hensen N."/>
            <person name="Bonometti L."/>
            <person name="Westerberg I."/>
            <person name="Brannstrom I.O."/>
            <person name="Guillou S."/>
            <person name="Cros-Aarteil S."/>
            <person name="Calhoun S."/>
            <person name="Haridas S."/>
            <person name="Kuo A."/>
            <person name="Mondo S."/>
            <person name="Pangilinan J."/>
            <person name="Riley R."/>
            <person name="LaButti K."/>
            <person name="Andreopoulos B."/>
            <person name="Lipzen A."/>
            <person name="Chen C."/>
            <person name="Yan M."/>
            <person name="Daum C."/>
            <person name="Ng V."/>
            <person name="Clum A."/>
            <person name="Steindorff A."/>
            <person name="Ohm R.A."/>
            <person name="Martin F."/>
            <person name="Silar P."/>
            <person name="Natvig D.O."/>
            <person name="Lalanne C."/>
            <person name="Gautier V."/>
            <person name="Ament-Velasquez S.L."/>
            <person name="Kruys A."/>
            <person name="Hutchinson M.I."/>
            <person name="Powell A.J."/>
            <person name="Barry K."/>
            <person name="Miller A.N."/>
            <person name="Grigoriev I.V."/>
            <person name="Debuchy R."/>
            <person name="Gladieux P."/>
            <person name="Hiltunen Thoren M."/>
            <person name="Johannesson H."/>
        </authorList>
    </citation>
    <scope>NUCLEOTIDE SEQUENCE</scope>
    <source>
        <strain evidence="4">CBS 955.72</strain>
    </source>
</reference>
<keyword evidence="2" id="KW-1133">Transmembrane helix</keyword>
<gene>
    <name evidence="4" type="ORF">B0T25DRAFT_520250</name>
</gene>
<keyword evidence="2" id="KW-0812">Transmembrane</keyword>
<proteinExistence type="predicted"/>
<dbReference type="AlphaFoldDB" id="A0AAJ0HG35"/>
<evidence type="ECO:0000313" key="5">
    <source>
        <dbReference type="Proteomes" id="UP001275084"/>
    </source>
</evidence>
<sequence length="600" mass="66444">MWNGTPEDWHGFADPENPTYEECLRRHFTYVKPGKQCPHPASSLFRDPRPSPPPLRSRAAILTEVLREHTTLDARCRVLLAKYSPPDDGPGTGYFETEPSFPQFMLLPAEIREQIWQHALPRRVLDLREIRHNRKYLGVRSAVLPVPYIAHVCRDARSAVMRLGTALEIAWHRSGRVSGPHSTSRAGFFIPSSDIALFMPDLECGAEPELAEGLVRGADTPAGPVRTVTGSALVRAMQCREAVVNWAGSAHQTNNRSMFGNPSPQLAAHLKPWSHLKDAGDALRTVYVFYRSTYLEFSLLMQPGFYESVDDVQQRVEVQLLVDLYDDQRLAELVGLDVLAKPDVRPRFAARDAQNPGLCLNCERVQWEQHVKPHVECQWLQLYEDELDPDTRKVVFTGLDSPYPYNARHPWAQEKLRKAPEFRPAVLVQMWGEEEQPTFDESEWPVILVKIGPSWVTVSTTAPASTQTVVGAAVLSVSATTQPPHATKTHMVTRSVSTTTAVTVCAATNSVVTLVAVYVVCVTVVVLGAMTLGTATARFVLTAVHDTHVGRAPPAVRNGGGPPAHAEVIHAGGPPPRPPPRQPPAACRLREQAELERVKV</sequence>
<keyword evidence="2" id="KW-0472">Membrane</keyword>